<dbReference type="Proteomes" id="UP000249008">
    <property type="component" value="Chromosome 1"/>
</dbReference>
<dbReference type="EMBL" id="LS483487">
    <property type="protein sequence ID" value="SQJ00079.1"/>
    <property type="molecule type" value="Genomic_DNA"/>
</dbReference>
<gene>
    <name evidence="1" type="ORF">NCTC12112_00434</name>
</gene>
<evidence type="ECO:0000313" key="2">
    <source>
        <dbReference type="Proteomes" id="UP000249008"/>
    </source>
</evidence>
<evidence type="ECO:0008006" key="3">
    <source>
        <dbReference type="Google" id="ProtNLM"/>
    </source>
</evidence>
<organism evidence="1 2">
    <name type="scientific">Fusobacterium ulcerans</name>
    <dbReference type="NCBI Taxonomy" id="861"/>
    <lineage>
        <taxon>Bacteria</taxon>
        <taxon>Fusobacteriati</taxon>
        <taxon>Fusobacteriota</taxon>
        <taxon>Fusobacteriia</taxon>
        <taxon>Fusobacteriales</taxon>
        <taxon>Fusobacteriaceae</taxon>
        <taxon>Fusobacterium</taxon>
    </lineage>
</organism>
<dbReference type="PROSITE" id="PS51257">
    <property type="entry name" value="PROKAR_LIPOPROTEIN"/>
    <property type="match status" value="1"/>
</dbReference>
<proteinExistence type="predicted"/>
<reference evidence="1 2" key="1">
    <citation type="submission" date="2018-06" db="EMBL/GenBank/DDBJ databases">
        <authorList>
            <consortium name="Pathogen Informatics"/>
            <person name="Doyle S."/>
        </authorList>
    </citation>
    <scope>NUCLEOTIDE SEQUENCE [LARGE SCALE GENOMIC DNA]</scope>
    <source>
        <strain evidence="1 2">NCTC12112</strain>
    </source>
</reference>
<dbReference type="AlphaFoldDB" id="A0AAX2J7C8"/>
<sequence length="172" mass="20816">MRKIFIWIISIFFLTGCSNLINKKVENEYEKQYVYLYENWELEKLKKQLNENKMIQGENPLIIKYQKLLTEREKDKNTLETLIEKIKIDLQNGDTESLQKTLNFSLKNVFLGKEIEKIDFSQINIFVTKPKFYNKNASNITAFNFEDRTIYFDVKFLLEKGEWKITEFKERR</sequence>
<evidence type="ECO:0000313" key="1">
    <source>
        <dbReference type="EMBL" id="SQJ00079.1"/>
    </source>
</evidence>
<dbReference type="KEGG" id="ful:C4N20_09400"/>
<protein>
    <recommendedName>
        <fullName evidence="3">Lipoprotein</fullName>
    </recommendedName>
</protein>
<name>A0AAX2J7C8_9FUSO</name>
<accession>A0AAX2J7C8</accession>